<gene>
    <name evidence="2" type="ORF">TCIL3000_11_8190</name>
</gene>
<feature type="compositionally biased region" description="Acidic residues" evidence="1">
    <location>
        <begin position="565"/>
        <end position="574"/>
    </location>
</feature>
<dbReference type="AlphaFoldDB" id="G0V148"/>
<protein>
    <submittedName>
        <fullName evidence="2">Uncharacterized protein TCIL3000_11_8190</fullName>
    </submittedName>
</protein>
<name>G0V148_TRYCI</name>
<proteinExistence type="predicted"/>
<evidence type="ECO:0000313" key="2">
    <source>
        <dbReference type="EMBL" id="CCC95369.1"/>
    </source>
</evidence>
<reference evidence="2" key="1">
    <citation type="journal article" date="2012" name="Proc. Natl. Acad. Sci. U.S.A.">
        <title>Antigenic diversity is generated by distinct evolutionary mechanisms in African trypanosome species.</title>
        <authorList>
            <person name="Jackson A.P."/>
            <person name="Berry A."/>
            <person name="Aslett M."/>
            <person name="Allison H.C."/>
            <person name="Burton P."/>
            <person name="Vavrova-Anderson J."/>
            <person name="Brown R."/>
            <person name="Browne H."/>
            <person name="Corton N."/>
            <person name="Hauser H."/>
            <person name="Gamble J."/>
            <person name="Gilderthorp R."/>
            <person name="Marcello L."/>
            <person name="McQuillan J."/>
            <person name="Otto T.D."/>
            <person name="Quail M.A."/>
            <person name="Sanders M.J."/>
            <person name="van Tonder A."/>
            <person name="Ginger M.L."/>
            <person name="Field M.C."/>
            <person name="Barry J.D."/>
            <person name="Hertz-Fowler C."/>
            <person name="Berriman M."/>
        </authorList>
    </citation>
    <scope>NUCLEOTIDE SEQUENCE</scope>
    <source>
        <strain evidence="2">IL3000</strain>
    </source>
</reference>
<evidence type="ECO:0000256" key="1">
    <source>
        <dbReference type="SAM" id="MobiDB-lite"/>
    </source>
</evidence>
<dbReference type="EMBL" id="HE575324">
    <property type="protein sequence ID" value="CCC95369.1"/>
    <property type="molecule type" value="Genomic_DNA"/>
</dbReference>
<feature type="region of interest" description="Disordered" evidence="1">
    <location>
        <begin position="565"/>
        <end position="614"/>
    </location>
</feature>
<sequence>MNVALPSAAIRLCSLRHPAATRAVGPPLSVAFRSVATYPSPGGGRTGKKANRKKFNFLNGDRLVATEKGPRSRMEVRIRDDIFYHRRVQYRESISENVEKHIRYLPENVKQYVFFRAKKCATANTGFLGVRKAPGVVMHRILQMVEGELLRPENRDHLVELIESVGVTPPSDEEWARYTDSKTGEININLYHHHKLEELIRRFFFGAGRAPLYRKFQAFVVLNRNNFDACPPIRMWSLNQGPIRDEELLERSEVKVVCDIAMELAKFQRLPLDKAFGKLSDEEKEKLSCYASDNADKLLREYEQERLFSARVLSGVAALREVRALTTPLLTYYHHEYYKRIIEKNGNVEVTLNSVKKEVPKWHSLPEEVRLKYYCFERAAQVHPVGGAHLYTRCACRDYGLTREEAMERWAELTDLQKAALNFCFYAPITATPRSSTAFRRFYWKQCIAHGLVMAGKACGNRAFYLRVRNTWMEMSADERAQYEETDSFSSVFPLHPPTPAEEQSEDNCSASLNGSSACAPVQFSSKNGIVGETATKMPVVMSSGECLPASAEDNDSEMFYFEDENIDDNDGDVSGDVPSSAHGRNHRGSLPHGHSRDEEGSFESGGRVISISI</sequence>
<dbReference type="VEuPathDB" id="TriTrypDB:TcIL3000.11.8190"/>
<organism evidence="2">
    <name type="scientific">Trypanosoma congolense (strain IL3000)</name>
    <dbReference type="NCBI Taxonomy" id="1068625"/>
    <lineage>
        <taxon>Eukaryota</taxon>
        <taxon>Discoba</taxon>
        <taxon>Euglenozoa</taxon>
        <taxon>Kinetoplastea</taxon>
        <taxon>Metakinetoplastina</taxon>
        <taxon>Trypanosomatida</taxon>
        <taxon>Trypanosomatidae</taxon>
        <taxon>Trypanosoma</taxon>
        <taxon>Nannomonas</taxon>
    </lineage>
</organism>
<accession>G0V148</accession>